<dbReference type="Pfam" id="PF17164">
    <property type="entry name" value="DUF5122"/>
    <property type="match status" value="12"/>
</dbReference>
<organism evidence="2 3">
    <name type="scientific">Hymenobacter psychrotolerans DSM 18569</name>
    <dbReference type="NCBI Taxonomy" id="1121959"/>
    <lineage>
        <taxon>Bacteria</taxon>
        <taxon>Pseudomonadati</taxon>
        <taxon>Bacteroidota</taxon>
        <taxon>Cytophagia</taxon>
        <taxon>Cytophagales</taxon>
        <taxon>Hymenobacteraceae</taxon>
        <taxon>Hymenobacter</taxon>
    </lineage>
</organism>
<dbReference type="Gene3D" id="2.80.10.50">
    <property type="match status" value="6"/>
</dbReference>
<dbReference type="PANTHER" id="PTHR42754">
    <property type="entry name" value="ENDOGLUCANASE"/>
    <property type="match status" value="1"/>
</dbReference>
<dbReference type="PANTHER" id="PTHR42754:SF1">
    <property type="entry name" value="LIPOPROTEIN"/>
    <property type="match status" value="1"/>
</dbReference>
<dbReference type="Pfam" id="PF18962">
    <property type="entry name" value="Por_Secre_tail"/>
    <property type="match status" value="1"/>
</dbReference>
<accession>A0A1M6PER1</accession>
<dbReference type="Proteomes" id="UP000183947">
    <property type="component" value="Unassembled WGS sequence"/>
</dbReference>
<dbReference type="NCBIfam" id="TIGR02608">
    <property type="entry name" value="delta_60_rpt"/>
    <property type="match status" value="9"/>
</dbReference>
<gene>
    <name evidence="2" type="ORF">SAMN02746009_00214</name>
</gene>
<dbReference type="AlphaFoldDB" id="A0A1M6PER1"/>
<evidence type="ECO:0000313" key="2">
    <source>
        <dbReference type="EMBL" id="SHK06382.1"/>
    </source>
</evidence>
<dbReference type="STRING" id="1121959.SAMN02746009_00214"/>
<dbReference type="InterPro" id="IPR013431">
    <property type="entry name" value="Delta_60_rpt"/>
</dbReference>
<evidence type="ECO:0000313" key="3">
    <source>
        <dbReference type="Proteomes" id="UP000183947"/>
    </source>
</evidence>
<dbReference type="NCBIfam" id="TIGR04183">
    <property type="entry name" value="Por_Secre_tail"/>
    <property type="match status" value="1"/>
</dbReference>
<dbReference type="EMBL" id="FRAS01000001">
    <property type="protein sequence ID" value="SHK06382.1"/>
    <property type="molecule type" value="Genomic_DNA"/>
</dbReference>
<dbReference type="SUPFAM" id="SSF63829">
    <property type="entry name" value="Calcium-dependent phosphotriesterase"/>
    <property type="match status" value="2"/>
</dbReference>
<feature type="domain" description="Secretion system C-terminal sorting" evidence="1">
    <location>
        <begin position="782"/>
        <end position="852"/>
    </location>
</feature>
<sequence length="854" mass="89938">MLLTSVLLLANKAQAQTADPAFIAEHFYKVSDVSDVAQQPDGKRVIVGGFEYVNGLPARAIARLNADGSLDQAFQANVTITTASYPLLKRPAQVRILPNGKILLATMGNSQDTLVVSGLKRVELMQLNADGTPDPTFNVGAGSHNDNFITNLLVQPDGKILVAGPIASFNTSGRFRRIVRLLSNGAVDAGFDAALAPMREISAVALQPDGKMVVSADFYRFNSSQTDTRIIRLQANGSVDNTFQSYTTTALVQKLQVQADGKVIMAGVEGLSTGGPYSNVVMRLQTNGQPDPSFVLDPVAAAGGTVQLNYLTDLQLQQDGKILVGLYVPNQYRLLRLNATGSIDQTWQVSSEPNWGPKTICVQPDGRVLIGGNITQAGGQPGGLFLLSQTGALDTSFRPSIQIPGTVSAISLQPDGKIIVGGNFHEIGATVADNLARLNADGTLDVAFTNQCGTNRPVHTVKVQSDGKIVVGGAFSEIGGFQRTALARLLTTGSIDPGFIPNTLFTPSSSPYTLTTVKTVLPLSDGSVWVGGNFRNTAGGYGLAKATTTGVPDPSLTVPSTGLVNTLCQQTDGNIVVGGSFTDFGGIATLNLARMSASGITDTGFIVSGIDDPFYQVMTAYQQPNGKLLVGGWFSPLAGVNSSLRRLELNGNIDYTFASNSTVRYARTVAIQPSGDVLVGGEYVESIISGSATPSRVVWAGLGLVSNTGQVVTNFSSAQGAVGAAYNQASVEALVRQPDGKVLVGGYFAIAGGQPHLSLARLMPPAALSTTTQHVLEQATSVYPNPARDILQLELAADRQPQLVQLQNLTGQVVFKQQVKQAKLSISVQHLPAGVYLLRVDYADGPVVRRVVLE</sequence>
<proteinExistence type="predicted"/>
<evidence type="ECO:0000259" key="1">
    <source>
        <dbReference type="Pfam" id="PF18962"/>
    </source>
</evidence>
<protein>
    <submittedName>
        <fullName evidence="2">Delta-60 repeat domain-containing protein/Por secretion system C-terminal sorting domain-containing protein</fullName>
    </submittedName>
</protein>
<dbReference type="InterPro" id="IPR026444">
    <property type="entry name" value="Secre_tail"/>
</dbReference>
<name>A0A1M6PER1_9BACT</name>
<reference evidence="3" key="1">
    <citation type="submission" date="2016-11" db="EMBL/GenBank/DDBJ databases">
        <authorList>
            <person name="Varghese N."/>
            <person name="Submissions S."/>
        </authorList>
    </citation>
    <scope>NUCLEOTIDE SEQUENCE [LARGE SCALE GENOMIC DNA]</scope>
    <source>
        <strain evidence="3">DSM 18569</strain>
    </source>
</reference>
<keyword evidence="3" id="KW-1185">Reference proteome</keyword>